<feature type="domain" description="AMP-dependent synthetase/ligase" evidence="4">
    <location>
        <begin position="7"/>
        <end position="373"/>
    </location>
</feature>
<dbReference type="GO" id="GO:0016874">
    <property type="term" value="F:ligase activity"/>
    <property type="evidence" value="ECO:0007669"/>
    <property type="project" value="UniProtKB-KW"/>
</dbReference>
<evidence type="ECO:0000256" key="2">
    <source>
        <dbReference type="ARBA" id="ARBA00022598"/>
    </source>
</evidence>
<keyword evidence="7" id="KW-1185">Reference proteome</keyword>
<evidence type="ECO:0000313" key="7">
    <source>
        <dbReference type="Proteomes" id="UP001596328"/>
    </source>
</evidence>
<evidence type="ECO:0000256" key="3">
    <source>
        <dbReference type="SAM" id="MobiDB-lite"/>
    </source>
</evidence>
<evidence type="ECO:0000259" key="5">
    <source>
        <dbReference type="Pfam" id="PF13193"/>
    </source>
</evidence>
<comment type="similarity">
    <text evidence="1">Belongs to the ATP-dependent AMP-binding enzyme family.</text>
</comment>
<evidence type="ECO:0000259" key="4">
    <source>
        <dbReference type="Pfam" id="PF00501"/>
    </source>
</evidence>
<protein>
    <submittedName>
        <fullName evidence="6">Class I adenylate-forming enzyme family protein</fullName>
    </submittedName>
</protein>
<dbReference type="Gene3D" id="3.30.300.30">
    <property type="match status" value="1"/>
</dbReference>
<dbReference type="Gene3D" id="3.40.50.12780">
    <property type="entry name" value="N-terminal domain of ligase-like"/>
    <property type="match status" value="1"/>
</dbReference>
<evidence type="ECO:0000313" key="6">
    <source>
        <dbReference type="EMBL" id="MFC6723577.1"/>
    </source>
</evidence>
<evidence type="ECO:0000256" key="1">
    <source>
        <dbReference type="ARBA" id="ARBA00006432"/>
    </source>
</evidence>
<dbReference type="InterPro" id="IPR000873">
    <property type="entry name" value="AMP-dep_synth/lig_dom"/>
</dbReference>
<dbReference type="Pfam" id="PF13193">
    <property type="entry name" value="AMP-binding_C"/>
    <property type="match status" value="1"/>
</dbReference>
<dbReference type="EMBL" id="JBHSWU010000026">
    <property type="protein sequence ID" value="MFC6723577.1"/>
    <property type="molecule type" value="Genomic_DNA"/>
</dbReference>
<dbReference type="AlphaFoldDB" id="A0ABD5RXU1"/>
<name>A0ABD5RXU1_9EURY</name>
<dbReference type="InterPro" id="IPR045851">
    <property type="entry name" value="AMP-bd_C_sf"/>
</dbReference>
<dbReference type="Proteomes" id="UP001596328">
    <property type="component" value="Unassembled WGS sequence"/>
</dbReference>
<dbReference type="PANTHER" id="PTHR43201">
    <property type="entry name" value="ACYL-COA SYNTHETASE"/>
    <property type="match status" value="1"/>
</dbReference>
<reference evidence="6 7" key="1">
    <citation type="journal article" date="2019" name="Int. J. Syst. Evol. Microbiol.">
        <title>The Global Catalogue of Microorganisms (GCM) 10K type strain sequencing project: providing services to taxonomists for standard genome sequencing and annotation.</title>
        <authorList>
            <consortium name="The Broad Institute Genomics Platform"/>
            <consortium name="The Broad Institute Genome Sequencing Center for Infectious Disease"/>
            <person name="Wu L."/>
            <person name="Ma J."/>
        </authorList>
    </citation>
    <scope>NUCLEOTIDE SEQUENCE [LARGE SCALE GENOMIC DNA]</scope>
    <source>
        <strain evidence="6 7">NBRC 111368</strain>
    </source>
</reference>
<dbReference type="FunFam" id="3.30.300.30:FF:000008">
    <property type="entry name" value="2,3-dihydroxybenzoate-AMP ligase"/>
    <property type="match status" value="1"/>
</dbReference>
<dbReference type="PANTHER" id="PTHR43201:SF5">
    <property type="entry name" value="MEDIUM-CHAIN ACYL-COA LIGASE ACSF2, MITOCHONDRIAL"/>
    <property type="match status" value="1"/>
</dbReference>
<dbReference type="InterPro" id="IPR025110">
    <property type="entry name" value="AMP-bd_C"/>
</dbReference>
<feature type="region of interest" description="Disordered" evidence="3">
    <location>
        <begin position="492"/>
        <end position="511"/>
    </location>
</feature>
<organism evidence="6 7">
    <name type="scientific">Halobium palmae</name>
    <dbReference type="NCBI Taxonomy" id="1776492"/>
    <lineage>
        <taxon>Archaea</taxon>
        <taxon>Methanobacteriati</taxon>
        <taxon>Methanobacteriota</taxon>
        <taxon>Stenosarchaea group</taxon>
        <taxon>Halobacteria</taxon>
        <taxon>Halobacteriales</taxon>
        <taxon>Haloferacaceae</taxon>
        <taxon>Halobium</taxon>
    </lineage>
</organism>
<proteinExistence type="inferred from homology"/>
<dbReference type="InterPro" id="IPR042099">
    <property type="entry name" value="ANL_N_sf"/>
</dbReference>
<comment type="caution">
    <text evidence="6">The sequence shown here is derived from an EMBL/GenBank/DDBJ whole genome shotgun (WGS) entry which is preliminary data.</text>
</comment>
<gene>
    <name evidence="6" type="ORF">ACFQE1_04060</name>
</gene>
<sequence length="511" mass="55454">MIFTKLFDQSVERTPERPAIVDLTDGSETTYEELRRRAYAFASELDRRDVGPGDRVAICMANRPEHVVAFLGTQLAGVVAVPFNFRLAAGGVRYHLRDADPELFLFDDVSRDAVLAAEADVDVESAYVGENVPEFAEPFESLLDGPADHPGVSVDHADPSVMLYSSGTTGDPKGIPLDQEATASRFLVNSLGQGYYLDETMIGVMPLYHTVGLHGILCGLLAMSGTYLCMVEFDPETAVRAIEEHGVTALHEAPTIFSQMLATDAIEETDVSSVETVGYSGAPMSQEVFDRTLETFDPDHIANLYGTTESYGTLAYPDLREVRDPAVTGPANVGNETRIVEIGSDDPEAVVDVGQQGELVVNTDSPVTFGGYWNKPEATEAAITDGWFFTGDVARRTEANQTIITGRVGDMIISGGENVQPTEVEDVLASHPAIADVGVVGLPDEEWGEVVTAFVVSSEDLSAEALDEWCRQSDELADFKRPRAYRFVDELPRNPSGKIRRNELEGGTAEE</sequence>
<keyword evidence="2" id="KW-0436">Ligase</keyword>
<dbReference type="PROSITE" id="PS00455">
    <property type="entry name" value="AMP_BINDING"/>
    <property type="match status" value="1"/>
</dbReference>
<feature type="domain" description="AMP-binding enzyme C-terminal" evidence="5">
    <location>
        <begin position="423"/>
        <end position="498"/>
    </location>
</feature>
<dbReference type="SUPFAM" id="SSF56801">
    <property type="entry name" value="Acetyl-CoA synthetase-like"/>
    <property type="match status" value="1"/>
</dbReference>
<dbReference type="Pfam" id="PF00501">
    <property type="entry name" value="AMP-binding"/>
    <property type="match status" value="1"/>
</dbReference>
<accession>A0ABD5RXU1</accession>
<dbReference type="InterPro" id="IPR020845">
    <property type="entry name" value="AMP-binding_CS"/>
</dbReference>